<dbReference type="Gene3D" id="2.60.40.1730">
    <property type="entry name" value="tricorn interacting facor f3 domain"/>
    <property type="match status" value="1"/>
</dbReference>
<dbReference type="GeneID" id="7833738"/>
<proteinExistence type="inferred from homology"/>
<evidence type="ECO:0000259" key="9">
    <source>
        <dbReference type="Pfam" id="PF17900"/>
    </source>
</evidence>
<dbReference type="Proteomes" id="UP000009168">
    <property type="component" value="Unassembled WGS sequence"/>
</dbReference>
<dbReference type="InterPro" id="IPR014782">
    <property type="entry name" value="Peptidase_M1_dom"/>
</dbReference>
<evidence type="ECO:0000256" key="3">
    <source>
        <dbReference type="ARBA" id="ARBA00022670"/>
    </source>
</evidence>
<name>I7MA72_TETTS</name>
<dbReference type="PANTHER" id="PTHR11533:SF299">
    <property type="entry name" value="AMINOPEPTIDASE"/>
    <property type="match status" value="1"/>
</dbReference>
<dbReference type="GO" id="GO:0042277">
    <property type="term" value="F:peptide binding"/>
    <property type="evidence" value="ECO:0007669"/>
    <property type="project" value="TreeGrafter"/>
</dbReference>
<gene>
    <name evidence="10" type="ORF">TTHERM_00658820</name>
</gene>
<dbReference type="CDD" id="cd09602">
    <property type="entry name" value="M1_APN"/>
    <property type="match status" value="1"/>
</dbReference>
<dbReference type="InParanoid" id="I7MA72"/>
<dbReference type="SUPFAM" id="SSF63737">
    <property type="entry name" value="Leukotriene A4 hydrolase N-terminal domain"/>
    <property type="match status" value="1"/>
</dbReference>
<dbReference type="GO" id="GO:0070006">
    <property type="term" value="F:metalloaminopeptidase activity"/>
    <property type="evidence" value="ECO:0007669"/>
    <property type="project" value="TreeGrafter"/>
</dbReference>
<evidence type="ECO:0000256" key="7">
    <source>
        <dbReference type="ARBA" id="ARBA00023049"/>
    </source>
</evidence>
<evidence type="ECO:0000256" key="1">
    <source>
        <dbReference type="ARBA" id="ARBA00001947"/>
    </source>
</evidence>
<dbReference type="Pfam" id="PF17900">
    <property type="entry name" value="Peptidase_M1_N"/>
    <property type="match status" value="1"/>
</dbReference>
<evidence type="ECO:0000256" key="6">
    <source>
        <dbReference type="ARBA" id="ARBA00022833"/>
    </source>
</evidence>
<dbReference type="PANTHER" id="PTHR11533">
    <property type="entry name" value="PROTEASE M1 ZINC METALLOPROTEASE"/>
    <property type="match status" value="1"/>
</dbReference>
<keyword evidence="7" id="KW-0482">Metalloprotease</keyword>
<keyword evidence="6" id="KW-0862">Zinc</keyword>
<reference evidence="11" key="1">
    <citation type="journal article" date="2006" name="PLoS Biol.">
        <title>Macronuclear genome sequence of the ciliate Tetrahymena thermophila, a model eukaryote.</title>
        <authorList>
            <person name="Eisen J.A."/>
            <person name="Coyne R.S."/>
            <person name="Wu M."/>
            <person name="Wu D."/>
            <person name="Thiagarajan M."/>
            <person name="Wortman J.R."/>
            <person name="Badger J.H."/>
            <person name="Ren Q."/>
            <person name="Amedeo P."/>
            <person name="Jones K.M."/>
            <person name="Tallon L.J."/>
            <person name="Delcher A.L."/>
            <person name="Salzberg S.L."/>
            <person name="Silva J.C."/>
            <person name="Haas B.J."/>
            <person name="Majoros W.H."/>
            <person name="Farzad M."/>
            <person name="Carlton J.M."/>
            <person name="Smith R.K. Jr."/>
            <person name="Garg J."/>
            <person name="Pearlman R.E."/>
            <person name="Karrer K.M."/>
            <person name="Sun L."/>
            <person name="Manning G."/>
            <person name="Elde N.C."/>
            <person name="Turkewitz A.P."/>
            <person name="Asai D.J."/>
            <person name="Wilkes D.E."/>
            <person name="Wang Y."/>
            <person name="Cai H."/>
            <person name="Collins K."/>
            <person name="Stewart B.A."/>
            <person name="Lee S.R."/>
            <person name="Wilamowska K."/>
            <person name="Weinberg Z."/>
            <person name="Ruzzo W.L."/>
            <person name="Wloga D."/>
            <person name="Gaertig J."/>
            <person name="Frankel J."/>
            <person name="Tsao C.-C."/>
            <person name="Gorovsky M.A."/>
            <person name="Keeling P.J."/>
            <person name="Waller R.F."/>
            <person name="Patron N.J."/>
            <person name="Cherry J.M."/>
            <person name="Stover N.A."/>
            <person name="Krieger C.J."/>
            <person name="del Toro C."/>
            <person name="Ryder H.F."/>
            <person name="Williamson S.C."/>
            <person name="Barbeau R.A."/>
            <person name="Hamilton E.P."/>
            <person name="Orias E."/>
        </authorList>
    </citation>
    <scope>NUCLEOTIDE SEQUENCE [LARGE SCALE GENOMIC DNA]</scope>
    <source>
        <strain evidence="11">SB210</strain>
    </source>
</reference>
<dbReference type="InterPro" id="IPR050344">
    <property type="entry name" value="Peptidase_M1_aminopeptidases"/>
</dbReference>
<dbReference type="GO" id="GO:0005737">
    <property type="term" value="C:cytoplasm"/>
    <property type="evidence" value="ECO:0007669"/>
    <property type="project" value="TreeGrafter"/>
</dbReference>
<evidence type="ECO:0000313" key="11">
    <source>
        <dbReference type="Proteomes" id="UP000009168"/>
    </source>
</evidence>
<accession>I7MA72</accession>
<dbReference type="OMA" id="CEICEYE"/>
<sequence length="928" mass="110385">MENQSNKNRACLKQKYAELRSQLVKNVSYNLHFIFFENQRTFDGLIKINFDFDLSKNQTKIDENSQIDYILLDYAGKSISQIVINGKEIIMQQDMWHDNFIKINIDQLKMQQNVVEIIFQGNFHNDGLGIRQVTHPVKNNYQNNTLIYTLFPTNNAHRVFPCFDQPDIKAKFSLLIDAPQTWTVISIQMENFQGYVDAYSKQSMDSKVVLSRWYFEQTPLISTYLFSFVMGDLSKVERDIQYGQNKAQNIKLRLFSRAQVGQILENQMEEISFIIQHGLTFFENFFQTPYPFSNQKYDQVFCPQFHYAGMENPGLVCFTENYLITEQKSTNIHTTRASSILHELSHMWFGNLVTMKWWNDIWLNESFATYISYLCLSEVDEFRTKYMNPWIKFCEYKSNGFNQDSKLSTHSIAQEIESTDVSMEIYDSITYSKGAGIIKQLVFLIGLPSFQSFLHLYFQRYQWQNASMHDFFSMIQLVLKQDKKFENFNIEMWIDQYICKPSFNVISFKQDILQNTITFFQKPYHEKNHPYLRFQSFKVRLYNQPLFTGDYEDMDVFFSSEQVVMHVDFNKKQSVRNGYSNQNSTNNQLKCVLINYEDHSYIQFELDDFSRFNFLSNFCSIDDELTQIILLQHFSNEVQLGKLAIQQFIQSFLAILDKAHNSENIFVQTIESMYNLIEMLPNSIQKIESEKVFYHLLSKIENIELSPMIVTAIIDKISWFGSSIKAQEIMKSWIMNQYEPLKKQRWNNYVLIQTIENIFQNRYFTKEERNYFINQRLKSGITYRQFCEICEYEFNELMEIWNKFQSKSYQDQTAIYEISLQMRAFNNPANQQIQEFLSEAFFQVLEKIFNEANSEYAKKFYQKLFPKQGEINKLLKKVDDLLNKADISVILRSLLQSSYSKLEEQQNILLKYNEYQASQNLQFFHNNQ</sequence>
<dbReference type="GO" id="GO:0043171">
    <property type="term" value="P:peptide catabolic process"/>
    <property type="evidence" value="ECO:0007669"/>
    <property type="project" value="TreeGrafter"/>
</dbReference>
<dbReference type="InterPro" id="IPR042097">
    <property type="entry name" value="Aminopeptidase_N-like_N_sf"/>
</dbReference>
<dbReference type="AlphaFoldDB" id="I7MA72"/>
<dbReference type="OrthoDB" id="10031169at2759"/>
<keyword evidence="5" id="KW-0378">Hydrolase</keyword>
<feature type="domain" description="Aminopeptidase N-like N-terminal" evidence="9">
    <location>
        <begin position="27"/>
        <end position="225"/>
    </location>
</feature>
<dbReference type="GO" id="GO:0006508">
    <property type="term" value="P:proteolysis"/>
    <property type="evidence" value="ECO:0007669"/>
    <property type="project" value="UniProtKB-KW"/>
</dbReference>
<dbReference type="Pfam" id="PF01433">
    <property type="entry name" value="Peptidase_M1"/>
    <property type="match status" value="1"/>
</dbReference>
<comment type="similarity">
    <text evidence="2">Belongs to the peptidase M1 family.</text>
</comment>
<feature type="domain" description="Peptidase M1 membrane alanine aminopeptidase" evidence="8">
    <location>
        <begin position="277"/>
        <end position="483"/>
    </location>
</feature>
<dbReference type="InterPro" id="IPR027268">
    <property type="entry name" value="Peptidase_M4/M1_CTD_sf"/>
</dbReference>
<dbReference type="KEGG" id="tet:TTHERM_00658820"/>
<organism evidence="10 11">
    <name type="scientific">Tetrahymena thermophila (strain SB210)</name>
    <dbReference type="NCBI Taxonomy" id="312017"/>
    <lineage>
        <taxon>Eukaryota</taxon>
        <taxon>Sar</taxon>
        <taxon>Alveolata</taxon>
        <taxon>Ciliophora</taxon>
        <taxon>Intramacronucleata</taxon>
        <taxon>Oligohymenophorea</taxon>
        <taxon>Hymenostomatida</taxon>
        <taxon>Tetrahymenina</taxon>
        <taxon>Tetrahymenidae</taxon>
        <taxon>Tetrahymena</taxon>
    </lineage>
</organism>
<evidence type="ECO:0000256" key="2">
    <source>
        <dbReference type="ARBA" id="ARBA00010136"/>
    </source>
</evidence>
<dbReference type="EMBL" id="GG662471">
    <property type="protein sequence ID" value="EAS03838.2"/>
    <property type="molecule type" value="Genomic_DNA"/>
</dbReference>
<keyword evidence="3" id="KW-0645">Protease</keyword>
<dbReference type="GO" id="GO:0008270">
    <property type="term" value="F:zinc ion binding"/>
    <property type="evidence" value="ECO:0007669"/>
    <property type="project" value="InterPro"/>
</dbReference>
<dbReference type="InterPro" id="IPR045357">
    <property type="entry name" value="Aminopeptidase_N-like_N"/>
</dbReference>
<evidence type="ECO:0000256" key="5">
    <source>
        <dbReference type="ARBA" id="ARBA00022801"/>
    </source>
</evidence>
<dbReference type="InterPro" id="IPR001930">
    <property type="entry name" value="Peptidase_M1"/>
</dbReference>
<evidence type="ECO:0000256" key="4">
    <source>
        <dbReference type="ARBA" id="ARBA00022723"/>
    </source>
</evidence>
<dbReference type="GO" id="GO:0005615">
    <property type="term" value="C:extracellular space"/>
    <property type="evidence" value="ECO:0007669"/>
    <property type="project" value="TreeGrafter"/>
</dbReference>
<dbReference type="GO" id="GO:0016020">
    <property type="term" value="C:membrane"/>
    <property type="evidence" value="ECO:0007669"/>
    <property type="project" value="TreeGrafter"/>
</dbReference>
<keyword evidence="11" id="KW-1185">Reference proteome</keyword>
<dbReference type="RefSeq" id="XP_001024083.2">
    <property type="nucleotide sequence ID" value="XM_001024083.3"/>
</dbReference>
<evidence type="ECO:0000259" key="8">
    <source>
        <dbReference type="Pfam" id="PF01433"/>
    </source>
</evidence>
<dbReference type="STRING" id="312017.I7MA72"/>
<dbReference type="HOGENOM" id="CLU_007335_1_0_1"/>
<dbReference type="PRINTS" id="PR00756">
    <property type="entry name" value="ALADIPTASE"/>
</dbReference>
<keyword evidence="4" id="KW-0479">Metal-binding</keyword>
<dbReference type="SUPFAM" id="SSF55486">
    <property type="entry name" value="Metalloproteases ('zincins'), catalytic domain"/>
    <property type="match status" value="1"/>
</dbReference>
<comment type="cofactor">
    <cofactor evidence="1">
        <name>Zn(2+)</name>
        <dbReference type="ChEBI" id="CHEBI:29105"/>
    </cofactor>
</comment>
<evidence type="ECO:0000313" key="10">
    <source>
        <dbReference type="EMBL" id="EAS03838.2"/>
    </source>
</evidence>
<protein>
    <submittedName>
        <fullName evidence="10">Peptidase M1 family protein</fullName>
    </submittedName>
</protein>
<dbReference type="eggNOG" id="KOG1046">
    <property type="taxonomic scope" value="Eukaryota"/>
</dbReference>
<dbReference type="Gene3D" id="1.10.390.10">
    <property type="entry name" value="Neutral Protease Domain 2"/>
    <property type="match status" value="1"/>
</dbReference>